<gene>
    <name evidence="1" type="ORF">Q5P01_014991</name>
</gene>
<dbReference type="AlphaFoldDB" id="A0AA88MHE3"/>
<name>A0AA88MHE3_CHASR</name>
<organism evidence="1 2">
    <name type="scientific">Channa striata</name>
    <name type="common">Snakehead murrel</name>
    <name type="synonym">Ophicephalus striatus</name>
    <dbReference type="NCBI Taxonomy" id="64152"/>
    <lineage>
        <taxon>Eukaryota</taxon>
        <taxon>Metazoa</taxon>
        <taxon>Chordata</taxon>
        <taxon>Craniata</taxon>
        <taxon>Vertebrata</taxon>
        <taxon>Euteleostomi</taxon>
        <taxon>Actinopterygii</taxon>
        <taxon>Neopterygii</taxon>
        <taxon>Teleostei</taxon>
        <taxon>Neoteleostei</taxon>
        <taxon>Acanthomorphata</taxon>
        <taxon>Anabantaria</taxon>
        <taxon>Anabantiformes</taxon>
        <taxon>Channoidei</taxon>
        <taxon>Channidae</taxon>
        <taxon>Channa</taxon>
    </lineage>
</organism>
<dbReference type="Proteomes" id="UP001187415">
    <property type="component" value="Unassembled WGS sequence"/>
</dbReference>
<accession>A0AA88MHE3</accession>
<keyword evidence="2" id="KW-1185">Reference proteome</keyword>
<dbReference type="EMBL" id="JAUPFM010000011">
    <property type="protein sequence ID" value="KAK2837779.1"/>
    <property type="molecule type" value="Genomic_DNA"/>
</dbReference>
<evidence type="ECO:0000313" key="1">
    <source>
        <dbReference type="EMBL" id="KAK2837779.1"/>
    </source>
</evidence>
<reference evidence="1" key="1">
    <citation type="submission" date="2023-07" db="EMBL/GenBank/DDBJ databases">
        <title>Chromosome-level Genome Assembly of Striped Snakehead (Channa striata).</title>
        <authorList>
            <person name="Liu H."/>
        </authorList>
    </citation>
    <scope>NUCLEOTIDE SEQUENCE</scope>
    <source>
        <strain evidence="1">Gz</strain>
        <tissue evidence="1">Muscle</tissue>
    </source>
</reference>
<protein>
    <submittedName>
        <fullName evidence="1">Uncharacterized protein</fullName>
    </submittedName>
</protein>
<evidence type="ECO:0000313" key="2">
    <source>
        <dbReference type="Proteomes" id="UP001187415"/>
    </source>
</evidence>
<sequence length="97" mass="10904">MPKGGVCLMQPEGRDQRWVCVSQLMRVSTDRLHHQHPTLTAVEGSIPGITEPRCRRRIARARPSTTDAAALRQHGPVRLPYSEPPSCKICVCPHYLH</sequence>
<comment type="caution">
    <text evidence="1">The sequence shown here is derived from an EMBL/GenBank/DDBJ whole genome shotgun (WGS) entry which is preliminary data.</text>
</comment>
<proteinExistence type="predicted"/>